<dbReference type="PROSITE" id="PS50181">
    <property type="entry name" value="FBOX"/>
    <property type="match status" value="1"/>
</dbReference>
<reference evidence="2 3" key="1">
    <citation type="journal article" date="2016" name="Sci. Rep.">
        <title>Peltaster fructicola genome reveals evolution from an invasive phytopathogen to an ectophytic parasite.</title>
        <authorList>
            <person name="Xu C."/>
            <person name="Chen H."/>
            <person name="Gleason M.L."/>
            <person name="Xu J.R."/>
            <person name="Liu H."/>
            <person name="Zhang R."/>
            <person name="Sun G."/>
        </authorList>
    </citation>
    <scope>NUCLEOTIDE SEQUENCE [LARGE SCALE GENOMIC DNA]</scope>
    <source>
        <strain evidence="2 3">LNHT1506</strain>
    </source>
</reference>
<protein>
    <recommendedName>
        <fullName evidence="1">F-box domain-containing protein</fullName>
    </recommendedName>
</protein>
<dbReference type="OrthoDB" id="3705926at2759"/>
<name>A0A6H0XST0_9PEZI</name>
<dbReference type="InterPro" id="IPR036047">
    <property type="entry name" value="F-box-like_dom_sf"/>
</dbReference>
<dbReference type="InterPro" id="IPR001810">
    <property type="entry name" value="F-box_dom"/>
</dbReference>
<organism evidence="2 3">
    <name type="scientific">Peltaster fructicola</name>
    <dbReference type="NCBI Taxonomy" id="286661"/>
    <lineage>
        <taxon>Eukaryota</taxon>
        <taxon>Fungi</taxon>
        <taxon>Dikarya</taxon>
        <taxon>Ascomycota</taxon>
        <taxon>Pezizomycotina</taxon>
        <taxon>Dothideomycetes</taxon>
        <taxon>Dothideomycetes incertae sedis</taxon>
        <taxon>Peltaster</taxon>
    </lineage>
</organism>
<sequence length="446" mass="50172">METLIEDVVLLVFSYLNQADLFAVCLTCTRLRNIAETVLYSKISWRWDRSTSPPVIRFLNAILRRPALAKHVRTLTLTQKRTVTGTAGKIELPPASTEELDADLAAQVLSKTGVPFASKWLAEIGKRSMDSLLALVVSQTTNLTRLQLDEAWSMQSALLCKVVAAGIDGAYSLPTYSSLLSVGYGSWHSETPYRCIGTHTTALLSFFYLPSIRTLLLMLDTPIKLSWLAQTPSCTSLVSLHLSNVGEQHLAGILTATPKLAQLHYTWQYVAGYQHCKSLLDLRDLMGALAMVKTTLEDLAIVLLNHDDYYMRTMIDRVGSVQDLTSFGALKRLRVPLIWIDDFGEYDEDYNFSRTIPKDLQELSLGDDLHLHEEWTIDEAKVIQGLEDMLKSRQLLHPKLSSIHIEIEGDQGWLKENRERMQELGRVYGVSLMVRDSVREIASVTD</sequence>
<evidence type="ECO:0000259" key="1">
    <source>
        <dbReference type="PROSITE" id="PS50181"/>
    </source>
</evidence>
<dbReference type="SUPFAM" id="SSF81383">
    <property type="entry name" value="F-box domain"/>
    <property type="match status" value="1"/>
</dbReference>
<dbReference type="Pfam" id="PF12937">
    <property type="entry name" value="F-box-like"/>
    <property type="match status" value="1"/>
</dbReference>
<evidence type="ECO:0000313" key="3">
    <source>
        <dbReference type="Proteomes" id="UP000503462"/>
    </source>
</evidence>
<accession>A0A6H0XST0</accession>
<dbReference type="EMBL" id="CP051140">
    <property type="protein sequence ID" value="QIW97704.1"/>
    <property type="molecule type" value="Genomic_DNA"/>
</dbReference>
<dbReference type="Proteomes" id="UP000503462">
    <property type="component" value="Chromosome 2"/>
</dbReference>
<evidence type="ECO:0000313" key="2">
    <source>
        <dbReference type="EMBL" id="QIW97704.1"/>
    </source>
</evidence>
<keyword evidence="3" id="KW-1185">Reference proteome</keyword>
<dbReference type="CDD" id="cd09917">
    <property type="entry name" value="F-box_SF"/>
    <property type="match status" value="1"/>
</dbReference>
<proteinExistence type="predicted"/>
<gene>
    <name evidence="2" type="ORF">AMS68_003222</name>
</gene>
<feature type="domain" description="F-box" evidence="1">
    <location>
        <begin position="1"/>
        <end position="43"/>
    </location>
</feature>
<dbReference type="AlphaFoldDB" id="A0A6H0XST0"/>